<dbReference type="AlphaFoldDB" id="D5UHQ4"/>
<dbReference type="eggNOG" id="COG5444">
    <property type="taxonomic scope" value="Bacteria"/>
</dbReference>
<reference evidence="3 4" key="1">
    <citation type="journal article" date="2010" name="Stand. Genomic Sci.">
        <title>Complete genome sequence of Cellulomonas flavigena type strain (134).</title>
        <authorList>
            <person name="Abt B."/>
            <person name="Foster B."/>
            <person name="Lapidus A."/>
            <person name="Clum A."/>
            <person name="Sun H."/>
            <person name="Pukall R."/>
            <person name="Lucas S."/>
            <person name="Glavina Del Rio T."/>
            <person name="Nolan M."/>
            <person name="Tice H."/>
            <person name="Cheng J.F."/>
            <person name="Pitluck S."/>
            <person name="Liolios K."/>
            <person name="Ivanova N."/>
            <person name="Mavromatis K."/>
            <person name="Ovchinnikova G."/>
            <person name="Pati A."/>
            <person name="Goodwin L."/>
            <person name="Chen A."/>
            <person name="Palaniappan K."/>
            <person name="Land M."/>
            <person name="Hauser L."/>
            <person name="Chang Y.J."/>
            <person name="Jeffries C.D."/>
            <person name="Rohde M."/>
            <person name="Goker M."/>
            <person name="Woyke T."/>
            <person name="Bristow J."/>
            <person name="Eisen J.A."/>
            <person name="Markowitz V."/>
            <person name="Hugenholtz P."/>
            <person name="Kyrpides N.C."/>
            <person name="Klenk H.P."/>
        </authorList>
    </citation>
    <scope>NUCLEOTIDE SEQUENCE [LARGE SCALE GENOMIC DNA]</scope>
    <source>
        <strain evidence="4">ATCC 482 / DSM 20109 / BCRC 11376 / JCM 18109 / NBRC 3775 / NCIMB 8073 / NRS 134</strain>
    </source>
</reference>
<evidence type="ECO:0000313" key="4">
    <source>
        <dbReference type="Proteomes" id="UP000000849"/>
    </source>
</evidence>
<feature type="region of interest" description="Disordered" evidence="1">
    <location>
        <begin position="80"/>
        <end position="122"/>
    </location>
</feature>
<dbReference type="STRING" id="446466.Cfla_0411"/>
<dbReference type="Proteomes" id="UP000000849">
    <property type="component" value="Chromosome"/>
</dbReference>
<evidence type="ECO:0000256" key="2">
    <source>
        <dbReference type="SAM" id="Phobius"/>
    </source>
</evidence>
<feature type="region of interest" description="Disordered" evidence="1">
    <location>
        <begin position="1"/>
        <end position="56"/>
    </location>
</feature>
<name>D5UHQ4_CELFN</name>
<evidence type="ECO:0000256" key="1">
    <source>
        <dbReference type="SAM" id="MobiDB-lite"/>
    </source>
</evidence>
<feature type="transmembrane region" description="Helical" evidence="2">
    <location>
        <begin position="635"/>
        <end position="656"/>
    </location>
</feature>
<protein>
    <submittedName>
        <fullName evidence="3">Uncharacterized protein</fullName>
    </submittedName>
</protein>
<keyword evidence="2" id="KW-0472">Membrane</keyword>
<feature type="compositionally biased region" description="Polar residues" evidence="1">
    <location>
        <begin position="247"/>
        <end position="266"/>
    </location>
</feature>
<feature type="region of interest" description="Disordered" evidence="1">
    <location>
        <begin position="1007"/>
        <end position="1026"/>
    </location>
</feature>
<feature type="compositionally biased region" description="Pro residues" evidence="1">
    <location>
        <begin position="33"/>
        <end position="45"/>
    </location>
</feature>
<evidence type="ECO:0000313" key="3">
    <source>
        <dbReference type="EMBL" id="ADG73328.1"/>
    </source>
</evidence>
<feature type="compositionally biased region" description="Low complexity" evidence="1">
    <location>
        <begin position="80"/>
        <end position="106"/>
    </location>
</feature>
<keyword evidence="2" id="KW-0812">Transmembrane</keyword>
<feature type="region of interest" description="Disordered" evidence="1">
    <location>
        <begin position="221"/>
        <end position="267"/>
    </location>
</feature>
<feature type="compositionally biased region" description="Basic and acidic residues" evidence="1">
    <location>
        <begin position="17"/>
        <end position="32"/>
    </location>
</feature>
<gene>
    <name evidence="3" type="ordered locus">Cfla_0411</name>
</gene>
<dbReference type="HOGENOM" id="CLU_277945_0_0_11"/>
<keyword evidence="2" id="KW-1133">Transmembrane helix</keyword>
<organism evidence="3 4">
    <name type="scientific">Cellulomonas flavigena (strain ATCC 482 / DSM 20109 / BCRC 11376 / JCM 18109 / NBRC 3775 / NCIMB 8073 / NRS 134)</name>
    <dbReference type="NCBI Taxonomy" id="446466"/>
    <lineage>
        <taxon>Bacteria</taxon>
        <taxon>Bacillati</taxon>
        <taxon>Actinomycetota</taxon>
        <taxon>Actinomycetes</taxon>
        <taxon>Micrococcales</taxon>
        <taxon>Cellulomonadaceae</taxon>
        <taxon>Cellulomonas</taxon>
    </lineage>
</organism>
<proteinExistence type="predicted"/>
<feature type="transmembrane region" description="Helical" evidence="2">
    <location>
        <begin position="662"/>
        <end position="686"/>
    </location>
</feature>
<sequence>MAGRPASAREPTAPSAPERHAEPRARAADRPPVRPPAPARPPVRPPATTAPRAPLAPSAVLGLQQAVGNKQVAALLAGGRGTAAGDRPPATPDAVPARPPDAATVPGPTRRPGADAGGHLDGEPVVDLGGVADRPDLAAPAARIQQAALAEQAVVRTTAATLRAQVDADVLARAAEVRTRTATEVSALGGLVAGRKAEVSQRARAATGALEAVTAAQSARARASAGPARQQLQQRVTAKRGEATRAATEQANLAQDGGAQQSQRAVETSAEIEGRITATARQKAAAYPGDADVRDAVHEAVTGTAHEVAADMAAKSRDLGAEARRTATELATSIRHAGADLAQELGTSTAEVERSLTDAAGTTADQISGMGSDQAVRLTAVGRQAQSALDGLRTAAVAQVQAAGRQTLDAVQATGADARSGIDHAEQDAVVELATGARSAVAALASSPGRGRPARDDLDEFGEQVSAELQGARAQTTTGLTAAADAARRQLGSHVGGLGQALDGGHGVVDAQATALLGSAGEAFDAAQSATDSATGTALAELAEAHAGATDQYVGGLDEQVRTATGTWAEQREQTVGEIETNVGDQLAGHRAAEMRAPQQLDDAAREGAEAAEASIWEQIGAGIWNAIKKFGEGLLFLLVLTLGVFGLLLALGLVVLSVKGFLIALAVAGLCLLVYAVVTGIADRWAQYRRVWGDQPWYVDIGAALGITVLSVGGAFGVTQLLEGVSGYDFVSFEGLSPQQRAERITEGVLTIATILLFRSVAKRAGPIGEGLTARGRGVVESIADLFRRPGERRPVTDEPVVDEPAVVPDAYARLGERFRLSADTVEMMRDSRADPAVLEALLSRGLDGERVALAASDHGALGLSLLDALTRAGVTEGVAMQVLQDAAALGRLPEAEALSRSGVLARLLARRGPEEVVLLVDQLGVPGVEIVDGLARTGVSDAVATDAAMIAQRIGAIAEVRQLATSGNLENPAGLRAFLREVELEVRAGQRGKLVSLQEAARRSESGRVALEQSGEARTEDGAASGADVIDHGAREALQQKVVTGASRPDAVNPVTVNLEKAASQLRGESGEVPPAGYARIADIRIENPANAMFPLERAALLEALRNDGVDAAVLRGVDRVHVTNGTGTHVYTPGEF</sequence>
<dbReference type="EMBL" id="CP001964">
    <property type="protein sequence ID" value="ADG73328.1"/>
    <property type="molecule type" value="Genomic_DNA"/>
</dbReference>
<feature type="compositionally biased region" description="Low complexity" evidence="1">
    <location>
        <begin position="46"/>
        <end position="56"/>
    </location>
</feature>
<dbReference type="KEGG" id="cfl:Cfla_0411"/>
<keyword evidence="4" id="KW-1185">Reference proteome</keyword>
<feature type="transmembrane region" description="Helical" evidence="2">
    <location>
        <begin position="698"/>
        <end position="719"/>
    </location>
</feature>
<accession>D5UHQ4</accession>
<feature type="compositionally biased region" description="Low complexity" evidence="1">
    <location>
        <begin position="221"/>
        <end position="231"/>
    </location>
</feature>